<evidence type="ECO:0000259" key="1">
    <source>
        <dbReference type="Pfam" id="PF00561"/>
    </source>
</evidence>
<dbReference type="SUPFAM" id="SSF53474">
    <property type="entry name" value="alpha/beta-Hydrolases"/>
    <property type="match status" value="1"/>
</dbReference>
<keyword evidence="3" id="KW-1185">Reference proteome</keyword>
<gene>
    <name evidence="2" type="ORF">WKW80_03205</name>
</gene>
<dbReference type="RefSeq" id="WP_340362064.1">
    <property type="nucleotide sequence ID" value="NZ_JBBKZV010000001.1"/>
</dbReference>
<dbReference type="EMBL" id="JBBKZV010000001">
    <property type="protein sequence ID" value="MEJ8821044.1"/>
    <property type="molecule type" value="Genomic_DNA"/>
</dbReference>
<dbReference type="Gene3D" id="3.40.50.1820">
    <property type="entry name" value="alpha/beta hydrolase"/>
    <property type="match status" value="1"/>
</dbReference>
<evidence type="ECO:0000313" key="3">
    <source>
        <dbReference type="Proteomes" id="UP001363010"/>
    </source>
</evidence>
<proteinExistence type="predicted"/>
<dbReference type="Pfam" id="PF00561">
    <property type="entry name" value="Abhydrolase_1"/>
    <property type="match status" value="1"/>
</dbReference>
<accession>A0ABU8VUY5</accession>
<keyword evidence="2" id="KW-0378">Hydrolase</keyword>
<reference evidence="2 3" key="1">
    <citation type="submission" date="2024-03" db="EMBL/GenBank/DDBJ databases">
        <title>Novel species of the genus Variovorax.</title>
        <authorList>
            <person name="Liu Q."/>
            <person name="Xin Y.-H."/>
        </authorList>
    </citation>
    <scope>NUCLEOTIDE SEQUENCE [LARGE SCALE GENOMIC DNA]</scope>
    <source>
        <strain evidence="2 3">KACC 18501</strain>
    </source>
</reference>
<organism evidence="2 3">
    <name type="scientific">Variovorax humicola</name>
    <dbReference type="NCBI Taxonomy" id="1769758"/>
    <lineage>
        <taxon>Bacteria</taxon>
        <taxon>Pseudomonadati</taxon>
        <taxon>Pseudomonadota</taxon>
        <taxon>Betaproteobacteria</taxon>
        <taxon>Burkholderiales</taxon>
        <taxon>Comamonadaceae</taxon>
        <taxon>Variovorax</taxon>
    </lineage>
</organism>
<evidence type="ECO:0000313" key="2">
    <source>
        <dbReference type="EMBL" id="MEJ8821044.1"/>
    </source>
</evidence>
<name>A0ABU8VUY5_9BURK</name>
<dbReference type="InterPro" id="IPR029058">
    <property type="entry name" value="AB_hydrolase_fold"/>
</dbReference>
<comment type="caution">
    <text evidence="2">The sequence shown here is derived from an EMBL/GenBank/DDBJ whole genome shotgun (WGS) entry which is preliminary data.</text>
</comment>
<protein>
    <submittedName>
        <fullName evidence="2">Alpha/beta hydrolase</fullName>
    </submittedName>
</protein>
<dbReference type="GO" id="GO:0016787">
    <property type="term" value="F:hydrolase activity"/>
    <property type="evidence" value="ECO:0007669"/>
    <property type="project" value="UniProtKB-KW"/>
</dbReference>
<sequence>MSEAAQRIAPPSHLLWLAELRGLWETGAGMAMWPLLQLAPRGDGHSVVVLPGLIAGDGSTVLLRRLLASRGYDAHGWGLGRNLGPRDGVEEGMRNLLVSLNDKSGRKVSLVGWSLGGVYARLLASMHPERVRSVVTLGTPFRGSPRATNAWRLYEFLSRQSSHDPSRMQRITPTPGVPTTSIFSRSDGVVSWRCSVEKTGHRSENIEVFGSHVGLGFNPAVLYAVADRLAQAEGAWKPFERGHLGPLVYPDPARDDRG</sequence>
<dbReference type="InterPro" id="IPR000073">
    <property type="entry name" value="AB_hydrolase_1"/>
</dbReference>
<feature type="domain" description="AB hydrolase-1" evidence="1">
    <location>
        <begin position="105"/>
        <end position="143"/>
    </location>
</feature>
<dbReference type="Proteomes" id="UP001363010">
    <property type="component" value="Unassembled WGS sequence"/>
</dbReference>